<evidence type="ECO:0008006" key="4">
    <source>
        <dbReference type="Google" id="ProtNLM"/>
    </source>
</evidence>
<reference evidence="2 3" key="1">
    <citation type="submission" date="2023-09" db="EMBL/GenBank/DDBJ databases">
        <title>Pangenome analysis of Batrachochytrium dendrobatidis and related Chytrids.</title>
        <authorList>
            <person name="Yacoub M.N."/>
            <person name="Stajich J.E."/>
            <person name="James T.Y."/>
        </authorList>
    </citation>
    <scope>NUCLEOTIDE SEQUENCE [LARGE SCALE GENOMIC DNA]</scope>
    <source>
        <strain evidence="2 3">JEL0888</strain>
    </source>
</reference>
<evidence type="ECO:0000313" key="3">
    <source>
        <dbReference type="Proteomes" id="UP001527925"/>
    </source>
</evidence>
<comment type="similarity">
    <text evidence="1">Belongs to the MYG1 family.</text>
</comment>
<evidence type="ECO:0000256" key="1">
    <source>
        <dbReference type="ARBA" id="ARBA00010105"/>
    </source>
</evidence>
<name>A0ABR4N5J5_9FUNG</name>
<comment type="caution">
    <text evidence="2">The sequence shown here is derived from an EMBL/GenBank/DDBJ whole genome shotgun (WGS) entry which is preliminary data.</text>
</comment>
<sequence length="325" mass="36850">MSVADERRRFHADESLAVYMLRLLPEYSDAKVVRTRDPEVIKTADVVVDVGGIYDPASHRYDHHQREFVDTFGEGFSTRLSSAGLVYKHFGERVVRQILGWHAAEDTPKVHLLFRKIYKDMIQAYDGIDNGVPAYPSDVKPAYKDATGISHRVSALNPWWNQPADDIDQRFMKAVEMAGSEFKERVRFLGLSWLPARTLVEDALHSRKDVHESGRIIVLDQFCPWKEHLQQIEEENKLTEKNHPFYIVYQDSSSQWRVQAVPVSPTSFESRKALPEPWRGIRDQALSTLTGIEGCVFVHAGGFIGGNLTKVGVTAVQAARGRMDG</sequence>
<evidence type="ECO:0000313" key="2">
    <source>
        <dbReference type="EMBL" id="KAL2914796.1"/>
    </source>
</evidence>
<dbReference type="EMBL" id="JADGIZ020000030">
    <property type="protein sequence ID" value="KAL2914796.1"/>
    <property type="molecule type" value="Genomic_DNA"/>
</dbReference>
<dbReference type="Proteomes" id="UP001527925">
    <property type="component" value="Unassembled WGS sequence"/>
</dbReference>
<proteinExistence type="inferred from homology"/>
<gene>
    <name evidence="2" type="ORF">HK105_205727</name>
</gene>
<accession>A0ABR4N5J5</accession>
<dbReference type="PANTHER" id="PTHR11215">
    <property type="entry name" value="METAL DEPENDENT HYDROLASE - RELATED"/>
    <property type="match status" value="1"/>
</dbReference>
<keyword evidence="3" id="KW-1185">Reference proteome</keyword>
<organism evidence="2 3">
    <name type="scientific">Polyrhizophydium stewartii</name>
    <dbReference type="NCBI Taxonomy" id="2732419"/>
    <lineage>
        <taxon>Eukaryota</taxon>
        <taxon>Fungi</taxon>
        <taxon>Fungi incertae sedis</taxon>
        <taxon>Chytridiomycota</taxon>
        <taxon>Chytridiomycota incertae sedis</taxon>
        <taxon>Chytridiomycetes</taxon>
        <taxon>Rhizophydiales</taxon>
        <taxon>Rhizophydiales incertae sedis</taxon>
        <taxon>Polyrhizophydium</taxon>
    </lineage>
</organism>
<dbReference type="InterPro" id="IPR003226">
    <property type="entry name" value="MYG1_exonuclease"/>
</dbReference>
<dbReference type="PANTHER" id="PTHR11215:SF1">
    <property type="entry name" value="MYG1 EXONUCLEASE"/>
    <property type="match status" value="1"/>
</dbReference>
<protein>
    <recommendedName>
        <fullName evidence="4">GAMM1 protein</fullName>
    </recommendedName>
</protein>
<dbReference type="Pfam" id="PF03690">
    <property type="entry name" value="MYG1_exonuc"/>
    <property type="match status" value="1"/>
</dbReference>